<dbReference type="Proteomes" id="UP000663881">
    <property type="component" value="Unassembled WGS sequence"/>
</dbReference>
<name>A0A819WX12_9BILA</name>
<evidence type="ECO:0000313" key="1">
    <source>
        <dbReference type="EMBL" id="CAF4131687.1"/>
    </source>
</evidence>
<proteinExistence type="predicted"/>
<dbReference type="EMBL" id="CAJOAY010006151">
    <property type="protein sequence ID" value="CAF4131687.1"/>
    <property type="molecule type" value="Genomic_DNA"/>
</dbReference>
<comment type="caution">
    <text evidence="1">The sequence shown here is derived from an EMBL/GenBank/DDBJ whole genome shotgun (WGS) entry which is preliminary data.</text>
</comment>
<accession>A0A819WX12</accession>
<organism evidence="1 2">
    <name type="scientific">Adineta steineri</name>
    <dbReference type="NCBI Taxonomy" id="433720"/>
    <lineage>
        <taxon>Eukaryota</taxon>
        <taxon>Metazoa</taxon>
        <taxon>Spiralia</taxon>
        <taxon>Gnathifera</taxon>
        <taxon>Rotifera</taxon>
        <taxon>Eurotatoria</taxon>
        <taxon>Bdelloidea</taxon>
        <taxon>Adinetida</taxon>
        <taxon>Adinetidae</taxon>
        <taxon>Adineta</taxon>
    </lineage>
</organism>
<protein>
    <submittedName>
        <fullName evidence="1">Uncharacterized protein</fullName>
    </submittedName>
</protein>
<dbReference type="AlphaFoldDB" id="A0A819WX12"/>
<feature type="non-terminal residue" evidence="1">
    <location>
        <position position="1"/>
    </location>
</feature>
<sequence length="49" mass="5229">SSASFDNNLEPLQAEFQANGVESVITRLIGTQDENSAPMDVQMETSAAN</sequence>
<gene>
    <name evidence="1" type="ORF">OKA104_LOCUS37270</name>
</gene>
<reference evidence="1" key="1">
    <citation type="submission" date="2021-02" db="EMBL/GenBank/DDBJ databases">
        <authorList>
            <person name="Nowell W R."/>
        </authorList>
    </citation>
    <scope>NUCLEOTIDE SEQUENCE</scope>
</reference>
<evidence type="ECO:0000313" key="2">
    <source>
        <dbReference type="Proteomes" id="UP000663881"/>
    </source>
</evidence>